<dbReference type="InterPro" id="IPR040122">
    <property type="entry name" value="Importin_beta"/>
</dbReference>
<evidence type="ECO:0000313" key="12">
    <source>
        <dbReference type="EMBL" id="KAI6648697.1"/>
    </source>
</evidence>
<keyword evidence="5" id="KW-0677">Repeat</keyword>
<reference evidence="12 13" key="1">
    <citation type="journal article" date="2023" name="BMC Biol.">
        <title>The compact genome of the sponge Oopsacas minuta (Hexactinellida) is lacking key metazoan core genes.</title>
        <authorList>
            <person name="Santini S."/>
            <person name="Schenkelaars Q."/>
            <person name="Jourda C."/>
            <person name="Duchesne M."/>
            <person name="Belahbib H."/>
            <person name="Rocher C."/>
            <person name="Selva M."/>
            <person name="Riesgo A."/>
            <person name="Vervoort M."/>
            <person name="Leys S.P."/>
            <person name="Kodjabachian L."/>
            <person name="Le Bivic A."/>
            <person name="Borchiellini C."/>
            <person name="Claverie J.M."/>
            <person name="Renard E."/>
        </authorList>
    </citation>
    <scope>NUCLEOTIDE SEQUENCE [LARGE SCALE GENOMIC DNA]</scope>
    <source>
        <strain evidence="12">SPO-2</strain>
    </source>
</reference>
<dbReference type="InterPro" id="IPR000357">
    <property type="entry name" value="HEAT"/>
</dbReference>
<dbReference type="EMBL" id="JAKMXF010000327">
    <property type="protein sequence ID" value="KAI6648697.1"/>
    <property type="molecule type" value="Genomic_DNA"/>
</dbReference>
<dbReference type="AlphaFoldDB" id="A0AAV7JJ04"/>
<dbReference type="GO" id="GO:0031981">
    <property type="term" value="C:nuclear lumen"/>
    <property type="evidence" value="ECO:0007669"/>
    <property type="project" value="UniProtKB-ARBA"/>
</dbReference>
<keyword evidence="3" id="KW-0813">Transport</keyword>
<dbReference type="GO" id="GO:0005737">
    <property type="term" value="C:cytoplasm"/>
    <property type="evidence" value="ECO:0007669"/>
    <property type="project" value="UniProtKB-SubCell"/>
</dbReference>
<proteinExistence type="inferred from homology"/>
<accession>A0AAV7JJ04</accession>
<dbReference type="FunFam" id="1.25.10.10:FF:000028">
    <property type="entry name" value="Transportin-1 isoform 1"/>
    <property type="match status" value="1"/>
</dbReference>
<keyword evidence="6" id="KW-0653">Protein transport</keyword>
<comment type="similarity">
    <text evidence="8">Belongs to the importin beta family. Importin beta-2 subfamily.</text>
</comment>
<dbReference type="GO" id="GO:0006606">
    <property type="term" value="P:protein import into nucleus"/>
    <property type="evidence" value="ECO:0007669"/>
    <property type="project" value="InterPro"/>
</dbReference>
<evidence type="ECO:0000256" key="5">
    <source>
        <dbReference type="ARBA" id="ARBA00022737"/>
    </source>
</evidence>
<organism evidence="12 13">
    <name type="scientific">Oopsacas minuta</name>
    <dbReference type="NCBI Taxonomy" id="111878"/>
    <lineage>
        <taxon>Eukaryota</taxon>
        <taxon>Metazoa</taxon>
        <taxon>Porifera</taxon>
        <taxon>Hexactinellida</taxon>
        <taxon>Hexasterophora</taxon>
        <taxon>Lyssacinosida</taxon>
        <taxon>Leucopsacidae</taxon>
        <taxon>Oopsacas</taxon>
    </lineage>
</organism>
<evidence type="ECO:0000256" key="9">
    <source>
        <dbReference type="ARBA" id="ARBA00067327"/>
    </source>
</evidence>
<evidence type="ECO:0000256" key="4">
    <source>
        <dbReference type="ARBA" id="ARBA00022490"/>
    </source>
</evidence>
<dbReference type="SUPFAM" id="SSF48371">
    <property type="entry name" value="ARM repeat"/>
    <property type="match status" value="1"/>
</dbReference>
<evidence type="ECO:0000256" key="2">
    <source>
        <dbReference type="ARBA" id="ARBA00004496"/>
    </source>
</evidence>
<evidence type="ECO:0000256" key="7">
    <source>
        <dbReference type="ARBA" id="ARBA00023242"/>
    </source>
</evidence>
<dbReference type="PANTHER" id="PTHR10527">
    <property type="entry name" value="IMPORTIN BETA"/>
    <property type="match status" value="1"/>
</dbReference>
<evidence type="ECO:0000256" key="3">
    <source>
        <dbReference type="ARBA" id="ARBA00022448"/>
    </source>
</evidence>
<protein>
    <recommendedName>
        <fullName evidence="9">Transportin-1</fullName>
    </recommendedName>
    <alternativeName>
        <fullName evidence="10">Importin beta-2</fullName>
    </alternativeName>
    <alternativeName>
        <fullName evidence="11">Karyopherin beta-2</fullName>
    </alternativeName>
</protein>
<dbReference type="InterPro" id="IPR016024">
    <property type="entry name" value="ARM-type_fold"/>
</dbReference>
<dbReference type="Pfam" id="PF02985">
    <property type="entry name" value="HEAT"/>
    <property type="match status" value="1"/>
</dbReference>
<comment type="subcellular location">
    <subcellularLocation>
        <location evidence="2">Cytoplasm</location>
    </subcellularLocation>
    <subcellularLocation>
        <location evidence="1">Nucleus</location>
    </subcellularLocation>
</comment>
<evidence type="ECO:0000256" key="6">
    <source>
        <dbReference type="ARBA" id="ARBA00022927"/>
    </source>
</evidence>
<evidence type="ECO:0000256" key="8">
    <source>
        <dbReference type="ARBA" id="ARBA00038423"/>
    </source>
</evidence>
<sequence length="628" mass="71394">MVRTQDTDKSVSLESCEFWLALAEHAQCRDILQSHIEELVPILIKGMRYSEHDLLLLEGRDECDSEVADKESDIRPRFAKSRSKTLTSVHPEYIDSDSDDGTSGDDFGNEWNIRKCSAAALDVLSNIFHDELLCSLIPTLNECLIHTNWVIKESGILVLGAIAEGCMNGMLQHLEELVPFLIISLSDQRALIRIITCWTLSRYARWIVQNPKDLFFKNLLDVLLQRVLDDNKRVQEAACSAFATIEEEACTELVPFLFDIIQTLVYAFSKYQHKNLLILYDAIGTLAESVGPYLNNQEYIGMFMPPLIERWNSLGDNDKDLFPLLECLSSLAIALQLGFLPYAEPVFKRCVRLIECNLVHLVSSNEESVNEIDHDFLIVALDLLSGLTEGLQGNIENLVTQTNLFPLLYECMQDRIPEVRQSSFALLGDLTRACYQYVEPFAKEFIPLLSKNLNPDLISVCNNSTWAIGELAIQMGREIQTYIPLFITLLIQNINRSEPDTPKTLLENTAITIGRIGNVCPDVLSTFLPQFIRPWCIALRTIRDNEEKDSAFRGLCAMITCNPTGIIKEFIFFCDAIVSWNNLLPDLKDMFTKILSTYVNEIGLEQWKSYTDQFPPPLREKLAFLYNV</sequence>
<keyword evidence="4" id="KW-0963">Cytoplasm</keyword>
<dbReference type="Proteomes" id="UP001165289">
    <property type="component" value="Unassembled WGS sequence"/>
</dbReference>
<keyword evidence="7" id="KW-0539">Nucleus</keyword>
<name>A0AAV7JJ04_9METZ</name>
<evidence type="ECO:0000256" key="10">
    <source>
        <dbReference type="ARBA" id="ARBA00076938"/>
    </source>
</evidence>
<evidence type="ECO:0000256" key="11">
    <source>
        <dbReference type="ARBA" id="ARBA00080641"/>
    </source>
</evidence>
<evidence type="ECO:0000313" key="13">
    <source>
        <dbReference type="Proteomes" id="UP001165289"/>
    </source>
</evidence>
<comment type="caution">
    <text evidence="12">The sequence shown here is derived from an EMBL/GenBank/DDBJ whole genome shotgun (WGS) entry which is preliminary data.</text>
</comment>
<gene>
    <name evidence="12" type="ORF">LOD99_7923</name>
</gene>
<dbReference type="Gene3D" id="1.25.10.10">
    <property type="entry name" value="Leucine-rich Repeat Variant"/>
    <property type="match status" value="2"/>
</dbReference>
<evidence type="ECO:0000256" key="1">
    <source>
        <dbReference type="ARBA" id="ARBA00004123"/>
    </source>
</evidence>
<dbReference type="InterPro" id="IPR011989">
    <property type="entry name" value="ARM-like"/>
</dbReference>
<keyword evidence="13" id="KW-1185">Reference proteome</keyword>
<dbReference type="Pfam" id="PF13513">
    <property type="entry name" value="HEAT_EZ"/>
    <property type="match status" value="1"/>
</dbReference>